<organism evidence="1 2">
    <name type="scientific">Trichonephila inaurata madagascariensis</name>
    <dbReference type="NCBI Taxonomy" id="2747483"/>
    <lineage>
        <taxon>Eukaryota</taxon>
        <taxon>Metazoa</taxon>
        <taxon>Ecdysozoa</taxon>
        <taxon>Arthropoda</taxon>
        <taxon>Chelicerata</taxon>
        <taxon>Arachnida</taxon>
        <taxon>Araneae</taxon>
        <taxon>Araneomorphae</taxon>
        <taxon>Entelegynae</taxon>
        <taxon>Araneoidea</taxon>
        <taxon>Nephilidae</taxon>
        <taxon>Trichonephila</taxon>
        <taxon>Trichonephila inaurata</taxon>
    </lineage>
</organism>
<gene>
    <name evidence="1" type="ORF">TNIN_225901</name>
</gene>
<evidence type="ECO:0000313" key="1">
    <source>
        <dbReference type="EMBL" id="GFY38609.1"/>
    </source>
</evidence>
<accession>A0A8X6WQP7</accession>
<dbReference type="EMBL" id="BMAV01000950">
    <property type="protein sequence ID" value="GFY38609.1"/>
    <property type="molecule type" value="Genomic_DNA"/>
</dbReference>
<sequence length="95" mass="11009">MRGVIIQSDFQTLFSNLMETEYASKLPLLQNNKEQKGKKAREKENKRTNAYSFYICEKLKRDNFGGWSKCPPAAFLMELSGKISLHMYGKIESDH</sequence>
<keyword evidence="2" id="KW-1185">Reference proteome</keyword>
<name>A0A8X6WQP7_9ARAC</name>
<comment type="caution">
    <text evidence="1">The sequence shown here is derived from an EMBL/GenBank/DDBJ whole genome shotgun (WGS) entry which is preliminary data.</text>
</comment>
<dbReference type="OrthoDB" id="10576850at2759"/>
<dbReference type="AlphaFoldDB" id="A0A8X6WQP7"/>
<proteinExistence type="predicted"/>
<evidence type="ECO:0000313" key="2">
    <source>
        <dbReference type="Proteomes" id="UP000886998"/>
    </source>
</evidence>
<dbReference type="Proteomes" id="UP000886998">
    <property type="component" value="Unassembled WGS sequence"/>
</dbReference>
<reference evidence="1" key="1">
    <citation type="submission" date="2020-08" db="EMBL/GenBank/DDBJ databases">
        <title>Multicomponent nature underlies the extraordinary mechanical properties of spider dragline silk.</title>
        <authorList>
            <person name="Kono N."/>
            <person name="Nakamura H."/>
            <person name="Mori M."/>
            <person name="Yoshida Y."/>
            <person name="Ohtoshi R."/>
            <person name="Malay A.D."/>
            <person name="Moran D.A.P."/>
            <person name="Tomita M."/>
            <person name="Numata K."/>
            <person name="Arakawa K."/>
        </authorList>
    </citation>
    <scope>NUCLEOTIDE SEQUENCE</scope>
</reference>
<protein>
    <submittedName>
        <fullName evidence="1">Uncharacterized protein</fullName>
    </submittedName>
</protein>